<protein>
    <recommendedName>
        <fullName evidence="2">C2H2-type domain-containing protein</fullName>
    </recommendedName>
</protein>
<reference evidence="3" key="1">
    <citation type="submission" date="2018-10" db="EMBL/GenBank/DDBJ databases">
        <title>Hidden diversity of soil giant viruses.</title>
        <authorList>
            <person name="Schulz F."/>
            <person name="Alteio L."/>
            <person name="Goudeau D."/>
            <person name="Ryan E.M."/>
            <person name="Malmstrom R.R."/>
            <person name="Blanchard J."/>
            <person name="Woyke T."/>
        </authorList>
    </citation>
    <scope>NUCLEOTIDE SEQUENCE</scope>
    <source>
        <strain evidence="3">EDV1</strain>
    </source>
</reference>
<dbReference type="PROSITE" id="PS00028">
    <property type="entry name" value="ZINC_FINGER_C2H2_1"/>
    <property type="match status" value="1"/>
</dbReference>
<dbReference type="InterPro" id="IPR013087">
    <property type="entry name" value="Znf_C2H2_type"/>
</dbReference>
<evidence type="ECO:0000256" key="1">
    <source>
        <dbReference type="SAM" id="MobiDB-lite"/>
    </source>
</evidence>
<organism evidence="3">
    <name type="scientific">Edafosvirus sp</name>
    <dbReference type="NCBI Taxonomy" id="2487765"/>
    <lineage>
        <taxon>Viruses</taxon>
        <taxon>Varidnaviria</taxon>
        <taxon>Bamfordvirae</taxon>
        <taxon>Nucleocytoviricota</taxon>
        <taxon>Megaviricetes</taxon>
        <taxon>Imitervirales</taxon>
        <taxon>Mimiviridae</taxon>
        <taxon>Klosneuvirinae</taxon>
    </lineage>
</organism>
<sequence>MATLAGFYMSTESQHPIYNIPCSRCHKPRPLADQVVSIPDLQLEKSIEEIKNMNKTDIVIVRSKLPKVRNGRSSCPCPNPVSNPDEPLSPPKSRDPSLASQSVQTYAYSICVNDKCCCNKFIVSTILYTNSYSCPFCCRIVCGSACFIQHVKDRHASKPLQLAVPQQLLGGTWDPLCRQIVCNGSVENGDDEWRGLLTTEEIYDNIIKRWKQKDGKEGMRIYPIKNKVCKSCAHWDAIKMEIPKPFISFVSGIYPPYIYIPPFVQVSRICVDHMGPLYHSDPWLEAEHARFVADLLKRPYFEEVREAFIYTTNYPRAILKYIYQVWQKMLYTDDYRQPGRRRKTLEEVKATPIPGAMLLKAINNDIALFNSGLEITCLPSVLRNVIQGYMPWQLWNMQKILHRIHADVIEYAPKLAVLLSKIGSIPNIPY</sequence>
<gene>
    <name evidence="3" type="ORF">Edafosvirus2_79</name>
</gene>
<feature type="region of interest" description="Disordered" evidence="1">
    <location>
        <begin position="68"/>
        <end position="97"/>
    </location>
</feature>
<evidence type="ECO:0000259" key="2">
    <source>
        <dbReference type="PROSITE" id="PS00028"/>
    </source>
</evidence>
<name>A0A3G4ZSM0_9VIRU</name>
<feature type="domain" description="C2H2-type" evidence="2">
    <location>
        <begin position="134"/>
        <end position="155"/>
    </location>
</feature>
<feature type="compositionally biased region" description="Low complexity" evidence="1">
    <location>
        <begin position="73"/>
        <end position="84"/>
    </location>
</feature>
<proteinExistence type="predicted"/>
<accession>A0A3G4ZSM0</accession>
<evidence type="ECO:0000313" key="3">
    <source>
        <dbReference type="EMBL" id="AYV77900.1"/>
    </source>
</evidence>
<dbReference type="EMBL" id="MK072067">
    <property type="protein sequence ID" value="AYV77900.1"/>
    <property type="molecule type" value="Genomic_DNA"/>
</dbReference>